<name>A0AAD5E8V4_UMBRA</name>
<dbReference type="EMBL" id="MU620937">
    <property type="protein sequence ID" value="KAI8577765.1"/>
    <property type="molecule type" value="Genomic_DNA"/>
</dbReference>
<evidence type="ECO:0000313" key="4">
    <source>
        <dbReference type="Proteomes" id="UP001206595"/>
    </source>
</evidence>
<evidence type="ECO:0000313" key="3">
    <source>
        <dbReference type="EMBL" id="KAI8577765.1"/>
    </source>
</evidence>
<keyword evidence="2" id="KW-1133">Transmembrane helix</keyword>
<evidence type="ECO:0000256" key="1">
    <source>
        <dbReference type="SAM" id="MobiDB-lite"/>
    </source>
</evidence>
<feature type="compositionally biased region" description="Polar residues" evidence="1">
    <location>
        <begin position="266"/>
        <end position="286"/>
    </location>
</feature>
<dbReference type="Proteomes" id="UP001206595">
    <property type="component" value="Unassembled WGS sequence"/>
</dbReference>
<comment type="caution">
    <text evidence="3">The sequence shown here is derived from an EMBL/GenBank/DDBJ whole genome shotgun (WGS) entry which is preliminary data.</text>
</comment>
<gene>
    <name evidence="3" type="ORF">K450DRAFT_250735</name>
</gene>
<feature type="region of interest" description="Disordered" evidence="1">
    <location>
        <begin position="202"/>
        <end position="286"/>
    </location>
</feature>
<feature type="compositionally biased region" description="Basic and acidic residues" evidence="1">
    <location>
        <begin position="202"/>
        <end position="219"/>
    </location>
</feature>
<proteinExistence type="predicted"/>
<feature type="region of interest" description="Disordered" evidence="1">
    <location>
        <begin position="361"/>
        <end position="390"/>
    </location>
</feature>
<dbReference type="RefSeq" id="XP_051442769.1">
    <property type="nucleotide sequence ID" value="XM_051590614.1"/>
</dbReference>
<dbReference type="GeneID" id="75915957"/>
<feature type="compositionally biased region" description="Polar residues" evidence="1">
    <location>
        <begin position="220"/>
        <end position="233"/>
    </location>
</feature>
<keyword evidence="4" id="KW-1185">Reference proteome</keyword>
<accession>A0AAD5E8V4</accession>
<reference evidence="3" key="1">
    <citation type="submission" date="2021-06" db="EMBL/GenBank/DDBJ databases">
        <authorList>
            <consortium name="DOE Joint Genome Institute"/>
            <person name="Mondo S.J."/>
            <person name="Amses K.R."/>
            <person name="Simmons D.R."/>
            <person name="Longcore J.E."/>
            <person name="Seto K."/>
            <person name="Alves G.H."/>
            <person name="Bonds A.E."/>
            <person name="Quandt C.A."/>
            <person name="Davis W.J."/>
            <person name="Chang Y."/>
            <person name="Letcher P.M."/>
            <person name="Powell M.J."/>
            <person name="Kuo A."/>
            <person name="Labutti K."/>
            <person name="Pangilinan J."/>
            <person name="Andreopoulos W."/>
            <person name="Tritt A."/>
            <person name="Riley R."/>
            <person name="Hundley H."/>
            <person name="Johnson J."/>
            <person name="Lipzen A."/>
            <person name="Barry K."/>
            <person name="Berbee M.L."/>
            <person name="Buchler N.E."/>
            <person name="Grigoriev I.V."/>
            <person name="Spatafora J.W."/>
            <person name="Stajich J.E."/>
            <person name="James T.Y."/>
        </authorList>
    </citation>
    <scope>NUCLEOTIDE SEQUENCE</scope>
    <source>
        <strain evidence="3">AG</strain>
    </source>
</reference>
<feature type="transmembrane region" description="Helical" evidence="2">
    <location>
        <begin position="59"/>
        <end position="81"/>
    </location>
</feature>
<evidence type="ECO:0000256" key="2">
    <source>
        <dbReference type="SAM" id="Phobius"/>
    </source>
</evidence>
<reference evidence="3" key="2">
    <citation type="journal article" date="2022" name="Proc. Natl. Acad. Sci. U.S.A.">
        <title>Diploid-dominant life cycles characterize the early evolution of Fungi.</title>
        <authorList>
            <person name="Amses K.R."/>
            <person name="Simmons D.R."/>
            <person name="Longcore J.E."/>
            <person name="Mondo S.J."/>
            <person name="Seto K."/>
            <person name="Jeronimo G.H."/>
            <person name="Bonds A.E."/>
            <person name="Quandt C.A."/>
            <person name="Davis W.J."/>
            <person name="Chang Y."/>
            <person name="Federici B.A."/>
            <person name="Kuo A."/>
            <person name="LaButti K."/>
            <person name="Pangilinan J."/>
            <person name="Andreopoulos W."/>
            <person name="Tritt A."/>
            <person name="Riley R."/>
            <person name="Hundley H."/>
            <person name="Johnson J."/>
            <person name="Lipzen A."/>
            <person name="Barry K."/>
            <person name="Lang B.F."/>
            <person name="Cuomo C.A."/>
            <person name="Buchler N.E."/>
            <person name="Grigoriev I.V."/>
            <person name="Spatafora J.W."/>
            <person name="Stajich J.E."/>
            <person name="James T.Y."/>
        </authorList>
    </citation>
    <scope>NUCLEOTIDE SEQUENCE</scope>
    <source>
        <strain evidence="3">AG</strain>
    </source>
</reference>
<keyword evidence="2" id="KW-0472">Membrane</keyword>
<keyword evidence="2" id="KW-0812">Transmembrane</keyword>
<feature type="transmembrane region" description="Helical" evidence="2">
    <location>
        <begin position="115"/>
        <end position="140"/>
    </location>
</feature>
<sequence length="390" mass="43686">MYVEDQSLQVNQFQYMPNSVYIFNRNQFLLFFFGCMDLSFFFSSPSLTQVILQYNTECIALIPFSNMLSIFFSVIAIASFVKPHTTRQSVQHLVSSMEASIHSIYTKPSLSRGTLCVIQIILHLASLVLFLTFAVVATIFDDVQDINCLPILSKRPSTADTHTSNLTLGNVDTPSPTSIEPIGQIFAETSYNTFNEIADHSKQFKRRETGLDERNDSARSDPQFTVPDIQSQEIPPPAKSYQEKENERPASVATTPLLTKLPSSHAVRNTSSHAFSQTPTLDSSPILTKSMPFHEYHREHPPAIALVRDASFTRGLHKRSVSTNSLALSISSQKSLSRVGSRVKRAFSKLNRRDGTVFPNHEIDDNDVVSSPDPKKRSAQKGLTRLLKRN</sequence>
<organism evidence="3 4">
    <name type="scientific">Umbelopsis ramanniana AG</name>
    <dbReference type="NCBI Taxonomy" id="1314678"/>
    <lineage>
        <taxon>Eukaryota</taxon>
        <taxon>Fungi</taxon>
        <taxon>Fungi incertae sedis</taxon>
        <taxon>Mucoromycota</taxon>
        <taxon>Mucoromycotina</taxon>
        <taxon>Umbelopsidomycetes</taxon>
        <taxon>Umbelopsidales</taxon>
        <taxon>Umbelopsidaceae</taxon>
        <taxon>Umbelopsis</taxon>
    </lineage>
</organism>
<protein>
    <submittedName>
        <fullName evidence="3">Uncharacterized protein</fullName>
    </submittedName>
</protein>
<dbReference type="AlphaFoldDB" id="A0AAD5E8V4"/>
<feature type="transmembrane region" description="Helical" evidence="2">
    <location>
        <begin position="28"/>
        <end position="47"/>
    </location>
</feature>